<keyword evidence="5 6" id="KW-0472">Membrane</keyword>
<dbReference type="GO" id="GO:0022857">
    <property type="term" value="F:transmembrane transporter activity"/>
    <property type="evidence" value="ECO:0007669"/>
    <property type="project" value="InterPro"/>
</dbReference>
<feature type="transmembrane region" description="Helical" evidence="6">
    <location>
        <begin position="144"/>
        <end position="161"/>
    </location>
</feature>
<evidence type="ECO:0000256" key="4">
    <source>
        <dbReference type="ARBA" id="ARBA00022989"/>
    </source>
</evidence>
<dbReference type="RefSeq" id="WP_198122714.1">
    <property type="nucleotide sequence ID" value="NZ_JAECZC010000001.1"/>
</dbReference>
<dbReference type="InterPro" id="IPR004752">
    <property type="entry name" value="AmpG_permease/AT-1"/>
</dbReference>
<keyword evidence="3 6" id="KW-0812">Transmembrane</keyword>
<evidence type="ECO:0000256" key="3">
    <source>
        <dbReference type="ARBA" id="ARBA00022692"/>
    </source>
</evidence>
<feature type="transmembrane region" description="Helical" evidence="6">
    <location>
        <begin position="173"/>
        <end position="192"/>
    </location>
</feature>
<feature type="transmembrane region" description="Helical" evidence="6">
    <location>
        <begin position="75"/>
        <end position="95"/>
    </location>
</feature>
<evidence type="ECO:0000313" key="9">
    <source>
        <dbReference type="Proteomes" id="UP000632766"/>
    </source>
</evidence>
<dbReference type="InterPro" id="IPR036259">
    <property type="entry name" value="MFS_trans_sf"/>
</dbReference>
<protein>
    <submittedName>
        <fullName evidence="8">MFS transporter</fullName>
    </submittedName>
</protein>
<dbReference type="AlphaFoldDB" id="A0A8J7L5W6"/>
<organism evidence="8 9">
    <name type="scientific">Amazonocrinis nigriterrae CENA67</name>
    <dbReference type="NCBI Taxonomy" id="2794033"/>
    <lineage>
        <taxon>Bacteria</taxon>
        <taxon>Bacillati</taxon>
        <taxon>Cyanobacteriota</taxon>
        <taxon>Cyanophyceae</taxon>
        <taxon>Nostocales</taxon>
        <taxon>Nostocaceae</taxon>
        <taxon>Amazonocrinis</taxon>
        <taxon>Amazonocrinis nigriterrae</taxon>
    </lineage>
</organism>
<feature type="transmembrane region" description="Helical" evidence="6">
    <location>
        <begin position="272"/>
        <end position="295"/>
    </location>
</feature>
<dbReference type="PANTHER" id="PTHR12778:SF10">
    <property type="entry name" value="MAJOR FACILITATOR SUPERFAMILY DOMAIN-CONTAINING PROTEIN 3"/>
    <property type="match status" value="1"/>
</dbReference>
<dbReference type="EMBL" id="JAECZC010000001">
    <property type="protein sequence ID" value="MBH8560648.1"/>
    <property type="molecule type" value="Genomic_DNA"/>
</dbReference>
<reference evidence="8 9" key="1">
    <citation type="journal article" date="2021" name="Int. J. Syst. Evol. Microbiol.">
        <title>Amazonocrinis nigriterrae gen. nov., sp. nov., Atlanticothrix silvestris gen. nov., sp. nov. and Dendronalium phyllosphericum gen. nov., sp. nov., nostocacean cyanobacteria from Brazilian environments.</title>
        <authorList>
            <person name="Alvarenga D.O."/>
            <person name="Andreote A.P.D."/>
            <person name="Branco L.H.Z."/>
            <person name="Delbaje E."/>
            <person name="Cruz R.B."/>
            <person name="Varani A.M."/>
            <person name="Fiore M.F."/>
        </authorList>
    </citation>
    <scope>NUCLEOTIDE SEQUENCE [LARGE SCALE GENOMIC DNA]</scope>
    <source>
        <strain evidence="8 9">CENA67</strain>
    </source>
</reference>
<evidence type="ECO:0000313" key="8">
    <source>
        <dbReference type="EMBL" id="MBH8560648.1"/>
    </source>
</evidence>
<keyword evidence="9" id="KW-1185">Reference proteome</keyword>
<feature type="transmembrane region" description="Helical" evidence="6">
    <location>
        <begin position="230"/>
        <end position="252"/>
    </location>
</feature>
<dbReference type="Pfam" id="PF07690">
    <property type="entry name" value="MFS_1"/>
    <property type="match status" value="2"/>
</dbReference>
<feature type="domain" description="Major facilitator superfamily (MFS) profile" evidence="7">
    <location>
        <begin position="10"/>
        <end position="417"/>
    </location>
</feature>
<comment type="caution">
    <text evidence="8">The sequence shown here is derived from an EMBL/GenBank/DDBJ whole genome shotgun (WGS) entry which is preliminary data.</text>
</comment>
<evidence type="ECO:0000259" key="7">
    <source>
        <dbReference type="PROSITE" id="PS50850"/>
    </source>
</evidence>
<proteinExistence type="predicted"/>
<dbReference type="PROSITE" id="PS50850">
    <property type="entry name" value="MFS"/>
    <property type="match status" value="1"/>
</dbReference>
<feature type="transmembrane region" description="Helical" evidence="6">
    <location>
        <begin position="365"/>
        <end position="386"/>
    </location>
</feature>
<dbReference type="PANTHER" id="PTHR12778">
    <property type="entry name" value="SOLUTE CARRIER FAMILY 33 ACETYL-COA TRANSPORTER -RELATED"/>
    <property type="match status" value="1"/>
</dbReference>
<evidence type="ECO:0000256" key="2">
    <source>
        <dbReference type="ARBA" id="ARBA00022448"/>
    </source>
</evidence>
<keyword evidence="4 6" id="KW-1133">Transmembrane helix</keyword>
<dbReference type="GO" id="GO:0005886">
    <property type="term" value="C:plasma membrane"/>
    <property type="evidence" value="ECO:0007669"/>
    <property type="project" value="UniProtKB-SubCell"/>
</dbReference>
<dbReference type="InterPro" id="IPR011701">
    <property type="entry name" value="MFS"/>
</dbReference>
<evidence type="ECO:0000256" key="5">
    <source>
        <dbReference type="ARBA" id="ARBA00023136"/>
    </source>
</evidence>
<gene>
    <name evidence="8" type="ORF">I8748_00220</name>
</gene>
<dbReference type="SUPFAM" id="SSF103473">
    <property type="entry name" value="MFS general substrate transporter"/>
    <property type="match status" value="1"/>
</dbReference>
<feature type="transmembrane region" description="Helical" evidence="6">
    <location>
        <begin position="392"/>
        <end position="413"/>
    </location>
</feature>
<feature type="transmembrane region" description="Helical" evidence="6">
    <location>
        <begin position="101"/>
        <end position="121"/>
    </location>
</feature>
<dbReference type="InterPro" id="IPR020846">
    <property type="entry name" value="MFS_dom"/>
</dbReference>
<accession>A0A8J7L5W6</accession>
<keyword evidence="2" id="KW-0813">Transport</keyword>
<feature type="transmembrane region" description="Helical" evidence="6">
    <location>
        <begin position="46"/>
        <end position="63"/>
    </location>
</feature>
<dbReference type="Proteomes" id="UP000632766">
    <property type="component" value="Unassembled WGS sequence"/>
</dbReference>
<evidence type="ECO:0000256" key="1">
    <source>
        <dbReference type="ARBA" id="ARBA00004651"/>
    </source>
</evidence>
<dbReference type="Gene3D" id="1.20.1250.20">
    <property type="entry name" value="MFS general substrate transporter like domains"/>
    <property type="match status" value="1"/>
</dbReference>
<name>A0A8J7L5W6_9NOST</name>
<comment type="subcellular location">
    <subcellularLocation>
        <location evidence="1">Cell membrane</location>
        <topology evidence="1">Multi-pass membrane protein</topology>
    </subcellularLocation>
</comment>
<sequence>MKHQTTTFSPWTFIPTLYFAEGVPNVIISTVSVIFYKKLGIDNEQITAWTSFLYLPWVIKMFWGPLVDIYSTKRTWILLTQFAMFCCLSLVALSLQLPNFFFISLAALTVGAFISATYDIATDGYYMLALNPEQQAFFIGIRSLFYRLAVLFGSGFLVVLAGRLEKNLNNISLSWTIAIAFSAIIFAILFIFHRFILPWPESDTPRQPEAQAKKIPFWIVISSYFQQEKIGAILAFILLYRLGEAMLLKIASLFLLDQVEKGGLGISTEEFGWIYGTFGVLSLIIGGILGGVLISKYGLKKCLLPMALALNLPDIFYVYMAYSKPSLTLVYPLVSLEQFGYGLGFTAFSVYLMYICKGEYKTSHYAISTGLMALGLMLPGAISGSIQKAVGYPLFFVLVCLLTIPGMITLFFIPLKEPVNQSSN</sequence>
<evidence type="ECO:0000256" key="6">
    <source>
        <dbReference type="SAM" id="Phobius"/>
    </source>
</evidence>
<feature type="transmembrane region" description="Helical" evidence="6">
    <location>
        <begin position="12"/>
        <end position="34"/>
    </location>
</feature>